<reference evidence="1" key="1">
    <citation type="submission" date="2022-10" db="EMBL/GenBank/DDBJ databases">
        <title>The complete genomes of actinobacterial strains from the NBC collection.</title>
        <authorList>
            <person name="Joergensen T.S."/>
            <person name="Alvarez Arevalo M."/>
            <person name="Sterndorff E.B."/>
            <person name="Faurdal D."/>
            <person name="Vuksanovic O."/>
            <person name="Mourched A.-S."/>
            <person name="Charusanti P."/>
            <person name="Shaw S."/>
            <person name="Blin K."/>
            <person name="Weber T."/>
        </authorList>
    </citation>
    <scope>NUCLEOTIDE SEQUENCE</scope>
    <source>
        <strain evidence="1">NBC_00003</strain>
    </source>
</reference>
<keyword evidence="1" id="KW-0808">Transferase</keyword>
<accession>A0AAU2V945</accession>
<name>A0AAU2V945_9ACTN</name>
<sequence length="123" mass="13513">MTNDPAIVTVPFTRAVFVHELRSGDVFTYRDGPKTPLTILSTEPLRISPELSLIRLTLAGLDTRIDLPPNLPIKARRMSRAVQLPCLLCTEPVDFTIDLPPDGEPLTVVCGAHPRSTARGDQK</sequence>
<dbReference type="GO" id="GO:0008168">
    <property type="term" value="F:methyltransferase activity"/>
    <property type="evidence" value="ECO:0007669"/>
    <property type="project" value="UniProtKB-KW"/>
</dbReference>
<dbReference type="GO" id="GO:0032259">
    <property type="term" value="P:methylation"/>
    <property type="evidence" value="ECO:0007669"/>
    <property type="project" value="UniProtKB-KW"/>
</dbReference>
<dbReference type="EMBL" id="CP108318">
    <property type="protein sequence ID" value="WTW63244.1"/>
    <property type="molecule type" value="Genomic_DNA"/>
</dbReference>
<proteinExistence type="predicted"/>
<gene>
    <name evidence="1" type="ORF">OG549_22740</name>
</gene>
<keyword evidence="1" id="KW-0489">Methyltransferase</keyword>
<organism evidence="1">
    <name type="scientific">Streptomyces sp. NBC_00003</name>
    <dbReference type="NCBI Taxonomy" id="2903608"/>
    <lineage>
        <taxon>Bacteria</taxon>
        <taxon>Bacillati</taxon>
        <taxon>Actinomycetota</taxon>
        <taxon>Actinomycetes</taxon>
        <taxon>Kitasatosporales</taxon>
        <taxon>Streptomycetaceae</taxon>
        <taxon>Streptomyces</taxon>
    </lineage>
</organism>
<protein>
    <submittedName>
        <fullName evidence="1">Class I SAM-dependent methyltransferase</fullName>
    </submittedName>
</protein>
<dbReference type="AlphaFoldDB" id="A0AAU2V945"/>
<evidence type="ECO:0000313" key="1">
    <source>
        <dbReference type="EMBL" id="WTW63244.1"/>
    </source>
</evidence>